<dbReference type="InterPro" id="IPR029063">
    <property type="entry name" value="SAM-dependent_MTases_sf"/>
</dbReference>
<protein>
    <recommendedName>
        <fullName evidence="4">Class I SAM-dependent methyltransferase</fullName>
    </recommendedName>
</protein>
<keyword evidence="3" id="KW-1185">Reference proteome</keyword>
<dbReference type="RefSeq" id="WP_229668735.1">
    <property type="nucleotide sequence ID" value="NZ_BMJB01000001.1"/>
</dbReference>
<dbReference type="Proteomes" id="UP000648801">
    <property type="component" value="Unassembled WGS sequence"/>
</dbReference>
<dbReference type="AlphaFoldDB" id="A0A916RKV4"/>
<evidence type="ECO:0000313" key="3">
    <source>
        <dbReference type="Proteomes" id="UP000648801"/>
    </source>
</evidence>
<accession>A0A916RKV4</accession>
<comment type="caution">
    <text evidence="2">The sequence shown here is derived from an EMBL/GenBank/DDBJ whole genome shotgun (WGS) entry which is preliminary data.</text>
</comment>
<proteinExistence type="predicted"/>
<dbReference type="Pfam" id="PF13489">
    <property type="entry name" value="Methyltransf_23"/>
    <property type="match status" value="1"/>
</dbReference>
<reference evidence="2" key="2">
    <citation type="submission" date="2020-09" db="EMBL/GenBank/DDBJ databases">
        <authorList>
            <person name="Sun Q."/>
            <person name="Zhou Y."/>
        </authorList>
    </citation>
    <scope>NUCLEOTIDE SEQUENCE</scope>
    <source>
        <strain evidence="2">CGMCC 1.15447</strain>
    </source>
</reference>
<dbReference type="Gene3D" id="3.40.50.150">
    <property type="entry name" value="Vaccinia Virus protein VP39"/>
    <property type="match status" value="1"/>
</dbReference>
<dbReference type="EMBL" id="BMJB01000001">
    <property type="protein sequence ID" value="GGA61103.1"/>
    <property type="molecule type" value="Genomic_DNA"/>
</dbReference>
<evidence type="ECO:0000313" key="2">
    <source>
        <dbReference type="EMBL" id="GGA61103.1"/>
    </source>
</evidence>
<name>A0A916RKV4_9BACT</name>
<feature type="compositionally biased region" description="Basic and acidic residues" evidence="1">
    <location>
        <begin position="11"/>
        <end position="20"/>
    </location>
</feature>
<dbReference type="SUPFAM" id="SSF53335">
    <property type="entry name" value="S-adenosyl-L-methionine-dependent methyltransferases"/>
    <property type="match status" value="1"/>
</dbReference>
<organism evidence="2 3">
    <name type="scientific">Edaphobacter acidisoli</name>
    <dbReference type="NCBI Taxonomy" id="2040573"/>
    <lineage>
        <taxon>Bacteria</taxon>
        <taxon>Pseudomonadati</taxon>
        <taxon>Acidobacteriota</taxon>
        <taxon>Terriglobia</taxon>
        <taxon>Terriglobales</taxon>
        <taxon>Acidobacteriaceae</taxon>
        <taxon>Edaphobacter</taxon>
    </lineage>
</organism>
<evidence type="ECO:0000256" key="1">
    <source>
        <dbReference type="SAM" id="MobiDB-lite"/>
    </source>
</evidence>
<gene>
    <name evidence="2" type="ORF">GCM10011507_10760</name>
</gene>
<dbReference type="CDD" id="cd02440">
    <property type="entry name" value="AdoMet_MTases"/>
    <property type="match status" value="1"/>
</dbReference>
<sequence>MRHLFGSSDSGTHKASDESRHPRHSSGWKELLKHLRSQESLRVLDIGPTSSTNINYITSLGHSIYMANVVEEAAKPEWLTPGAGDEPPTFNVEKFLESNLNFSGRMFDVVILWDTADYLPEPLIAPVFSRIHEVLQPGGLMLAFFHATGASDTAFCRYHLTDTEVVEIQRAGNYPLLNSYSNRAIENLLRDFASYRFFLAKDSLREVIVTR</sequence>
<evidence type="ECO:0008006" key="4">
    <source>
        <dbReference type="Google" id="ProtNLM"/>
    </source>
</evidence>
<reference evidence="2" key="1">
    <citation type="journal article" date="2014" name="Int. J. Syst. Evol. Microbiol.">
        <title>Complete genome sequence of Corynebacterium casei LMG S-19264T (=DSM 44701T), isolated from a smear-ripened cheese.</title>
        <authorList>
            <consortium name="US DOE Joint Genome Institute (JGI-PGF)"/>
            <person name="Walter F."/>
            <person name="Albersmeier A."/>
            <person name="Kalinowski J."/>
            <person name="Ruckert C."/>
        </authorList>
    </citation>
    <scope>NUCLEOTIDE SEQUENCE</scope>
    <source>
        <strain evidence="2">CGMCC 1.15447</strain>
    </source>
</reference>
<feature type="region of interest" description="Disordered" evidence="1">
    <location>
        <begin position="1"/>
        <end position="27"/>
    </location>
</feature>